<dbReference type="AlphaFoldDB" id="A0A238VWI5"/>
<dbReference type="InterPro" id="IPR029063">
    <property type="entry name" value="SAM-dependent_MTases_sf"/>
</dbReference>
<evidence type="ECO:0000313" key="7">
    <source>
        <dbReference type="EMBL" id="SNR38685.1"/>
    </source>
</evidence>
<keyword evidence="1" id="KW-0004">4Fe-4S</keyword>
<dbReference type="Gene3D" id="2.40.50.140">
    <property type="entry name" value="Nucleic acid-binding proteins"/>
    <property type="match status" value="1"/>
</dbReference>
<keyword evidence="10" id="KW-1185">Reference proteome</keyword>
<feature type="binding site" evidence="6">
    <location>
        <position position="248"/>
    </location>
    <ligand>
        <name>S-adenosyl-L-methionine</name>
        <dbReference type="ChEBI" id="CHEBI:59789"/>
    </ligand>
</feature>
<keyword evidence="4 6" id="KW-0949">S-adenosyl-L-methionine</keyword>
<dbReference type="Gene3D" id="3.40.50.150">
    <property type="entry name" value="Vaccinia Virus protein VP39"/>
    <property type="match status" value="1"/>
</dbReference>
<dbReference type="GO" id="GO:0070041">
    <property type="term" value="F:rRNA (uridine-C5-)-methyltransferase activity"/>
    <property type="evidence" value="ECO:0007669"/>
    <property type="project" value="TreeGrafter"/>
</dbReference>
<feature type="binding site" evidence="6">
    <location>
        <position position="275"/>
    </location>
    <ligand>
        <name>S-adenosyl-L-methionine</name>
        <dbReference type="ChEBI" id="CHEBI:59789"/>
    </ligand>
</feature>
<evidence type="ECO:0000256" key="1">
    <source>
        <dbReference type="ARBA" id="ARBA00022485"/>
    </source>
</evidence>
<evidence type="ECO:0000313" key="9">
    <source>
        <dbReference type="Proteomes" id="UP000198409"/>
    </source>
</evidence>
<keyword evidence="2 6" id="KW-0489">Methyltransferase</keyword>
<dbReference type="PROSITE" id="PS51687">
    <property type="entry name" value="SAM_MT_RNA_M5U"/>
    <property type="match status" value="1"/>
</dbReference>
<dbReference type="EMBL" id="FZNM01000003">
    <property type="protein sequence ID" value="SNR38685.1"/>
    <property type="molecule type" value="Genomic_DNA"/>
</dbReference>
<accession>A0A238VWI5</accession>
<feature type="binding site" evidence="6">
    <location>
        <position position="343"/>
    </location>
    <ligand>
        <name>S-adenosyl-L-methionine</name>
        <dbReference type="ChEBI" id="CHEBI:59789"/>
    </ligand>
</feature>
<dbReference type="PANTHER" id="PTHR11061:SF49">
    <property type="entry name" value="23S RRNA (URACIL(1939)-C(5))-METHYLTRANSFERASE RLMD"/>
    <property type="match status" value="1"/>
</dbReference>
<dbReference type="InterPro" id="IPR010280">
    <property type="entry name" value="U5_MeTrfase_fam"/>
</dbReference>
<sequence>MTLWQVERLGRRGDGVAVGGAGRALAPLTLPGEEIEGEAMDGRIAAPRILAPSPDRVRPVCAHYRACGGCSLMHASDGFTTAWKRQVVAAALTARGLPAPVEAVHVSPPRSRRRAVLSGKRTKKGALVGFHARASDVIVDLAECHVMRPEITAALPLLRQIVVAGASRSAELTLTVIHGLAGLDLTVTGGKPMEPALFQTLAALADDGDLARLTWQDPSGAGQSITRRQPALTMGRAQVVPPPGGFLQATAEGEAALVSMVRDCAAGATRIADLFSGCGTFALPLAERAAVHAVEGLAAPLAALDAGWRGARGLNRITTEIRDLARRPLLADELDRFDAIVIDPPRAGAEAQVREIAASAIRTVAFVACDPVNFARDAQILAGGGFALTRLMVVDQFRWSPHVETVARFARI</sequence>
<organism evidence="7 9">
    <name type="scientific">Paracoccus sediminis</name>
    <dbReference type="NCBI Taxonomy" id="1214787"/>
    <lineage>
        <taxon>Bacteria</taxon>
        <taxon>Pseudomonadati</taxon>
        <taxon>Pseudomonadota</taxon>
        <taxon>Alphaproteobacteria</taxon>
        <taxon>Rhodobacterales</taxon>
        <taxon>Paracoccaceae</taxon>
        <taxon>Paracoccus</taxon>
    </lineage>
</organism>
<dbReference type="InterPro" id="IPR012340">
    <property type="entry name" value="NA-bd_OB-fold"/>
</dbReference>
<dbReference type="SUPFAM" id="SSF53335">
    <property type="entry name" value="S-adenosyl-L-methionine-dependent methyltransferases"/>
    <property type="match status" value="1"/>
</dbReference>
<dbReference type="OrthoDB" id="9804590at2"/>
<dbReference type="GO" id="GO:0070475">
    <property type="term" value="P:rRNA base methylation"/>
    <property type="evidence" value="ECO:0007669"/>
    <property type="project" value="TreeGrafter"/>
</dbReference>
<protein>
    <submittedName>
        <fullName evidence="7">23S rRNA m(5)U-1939 methyltransferase</fullName>
    </submittedName>
    <submittedName>
        <fullName evidence="8">Class I SAM-dependent RNA methyltransferase</fullName>
    </submittedName>
</protein>
<reference evidence="7" key="1">
    <citation type="submission" date="2017-06" db="EMBL/GenBank/DDBJ databases">
        <authorList>
            <person name="Kim H.J."/>
            <person name="Triplett B.A."/>
        </authorList>
    </citation>
    <scope>NUCLEOTIDE SEQUENCE [LARGE SCALE GENOMIC DNA]</scope>
    <source>
        <strain evidence="7">DSM 26170</strain>
    </source>
</reference>
<dbReference type="RefSeq" id="WP_089387290.1">
    <property type="nucleotide sequence ID" value="NZ_FZNM01000003.1"/>
</dbReference>
<dbReference type="GO" id="GO:0051539">
    <property type="term" value="F:4 iron, 4 sulfur cluster binding"/>
    <property type="evidence" value="ECO:0007669"/>
    <property type="project" value="UniProtKB-KW"/>
</dbReference>
<evidence type="ECO:0000256" key="3">
    <source>
        <dbReference type="ARBA" id="ARBA00022679"/>
    </source>
</evidence>
<gene>
    <name evidence="8" type="ORF">EYF88_06075</name>
    <name evidence="7" type="ORF">SAMN06265378_103123</name>
</gene>
<dbReference type="CDD" id="cd02440">
    <property type="entry name" value="AdoMet_MTases"/>
    <property type="match status" value="1"/>
</dbReference>
<dbReference type="Gene3D" id="2.40.50.1070">
    <property type="match status" value="1"/>
</dbReference>
<evidence type="ECO:0000313" key="8">
    <source>
        <dbReference type="EMBL" id="TBN51366.1"/>
    </source>
</evidence>
<evidence type="ECO:0000256" key="5">
    <source>
        <dbReference type="ARBA" id="ARBA00023014"/>
    </source>
</evidence>
<reference evidence="8 10" key="3">
    <citation type="submission" date="2019-02" db="EMBL/GenBank/DDBJ databases">
        <authorList>
            <person name="Zhang G."/>
        </authorList>
    </citation>
    <scope>NUCLEOTIDE SEQUENCE [LARGE SCALE GENOMIC DNA]</scope>
    <source>
        <strain evidence="8 10">CMB17</strain>
    </source>
</reference>
<dbReference type="Proteomes" id="UP000292859">
    <property type="component" value="Unassembled WGS sequence"/>
</dbReference>
<comment type="caution">
    <text evidence="6">Lacks conserved residue(s) required for the propagation of feature annotation.</text>
</comment>
<evidence type="ECO:0000256" key="2">
    <source>
        <dbReference type="ARBA" id="ARBA00022603"/>
    </source>
</evidence>
<dbReference type="Pfam" id="PF05958">
    <property type="entry name" value="tRNA_U5-meth_tr"/>
    <property type="match status" value="1"/>
</dbReference>
<dbReference type="Proteomes" id="UP000198409">
    <property type="component" value="Unassembled WGS sequence"/>
</dbReference>
<name>A0A238VWI5_9RHOB</name>
<feature type="active site" description="Nucleophile" evidence="6">
    <location>
        <position position="369"/>
    </location>
</feature>
<dbReference type="PANTHER" id="PTHR11061">
    <property type="entry name" value="RNA M5U METHYLTRANSFERASE"/>
    <property type="match status" value="1"/>
</dbReference>
<keyword evidence="1" id="KW-0408">Iron</keyword>
<keyword evidence="3 6" id="KW-0808">Transferase</keyword>
<keyword evidence="1" id="KW-0479">Metal-binding</keyword>
<evidence type="ECO:0000256" key="6">
    <source>
        <dbReference type="PROSITE-ProRule" id="PRU01024"/>
    </source>
</evidence>
<reference evidence="9" key="2">
    <citation type="submission" date="2017-06" db="EMBL/GenBank/DDBJ databases">
        <authorList>
            <person name="Varghese N."/>
            <person name="Submissions S."/>
        </authorList>
    </citation>
    <scope>NUCLEOTIDE SEQUENCE [LARGE SCALE GENOMIC DNA]</scope>
    <source>
        <strain evidence="9">DSM 26170</strain>
    </source>
</reference>
<dbReference type="EMBL" id="SIRL01000003">
    <property type="protein sequence ID" value="TBN51366.1"/>
    <property type="molecule type" value="Genomic_DNA"/>
</dbReference>
<proteinExistence type="inferred from homology"/>
<comment type="similarity">
    <text evidence="6">Belongs to the class I-like SAM-binding methyltransferase superfamily. RNA M5U methyltransferase family.</text>
</comment>
<evidence type="ECO:0000256" key="4">
    <source>
        <dbReference type="ARBA" id="ARBA00022691"/>
    </source>
</evidence>
<evidence type="ECO:0000313" key="10">
    <source>
        <dbReference type="Proteomes" id="UP000292859"/>
    </source>
</evidence>
<keyword evidence="5" id="KW-0411">Iron-sulfur</keyword>